<dbReference type="GO" id="GO:0019877">
    <property type="term" value="P:diaminopimelate biosynthetic process"/>
    <property type="evidence" value="ECO:0007669"/>
    <property type="project" value="UniProtKB-KW"/>
</dbReference>
<keyword evidence="9" id="KW-0457">Lysine biosynthesis</keyword>
<dbReference type="EC" id="3.5.1.18" evidence="3 12"/>
<name>A0A257SNS7_9PROT</name>
<evidence type="ECO:0000313" key="13">
    <source>
        <dbReference type="EMBL" id="OYV74903.1"/>
    </source>
</evidence>
<evidence type="ECO:0000256" key="5">
    <source>
        <dbReference type="ARBA" id="ARBA00022723"/>
    </source>
</evidence>
<dbReference type="Gene3D" id="3.40.630.10">
    <property type="entry name" value="Zn peptidases"/>
    <property type="match status" value="1"/>
</dbReference>
<evidence type="ECO:0000256" key="6">
    <source>
        <dbReference type="ARBA" id="ARBA00022801"/>
    </source>
</evidence>
<dbReference type="PANTHER" id="PTHR43808">
    <property type="entry name" value="ACETYLORNITHINE DEACETYLASE"/>
    <property type="match status" value="1"/>
</dbReference>
<keyword evidence="6" id="KW-0378">Hydrolase</keyword>
<reference evidence="13 14" key="1">
    <citation type="submission" date="2017-03" db="EMBL/GenBank/DDBJ databases">
        <title>Lifting the veil on microbial sulfur biogeochemistry in mining wastewaters.</title>
        <authorList>
            <person name="Kantor R.S."/>
            <person name="Colenbrander Nelson T."/>
            <person name="Marshall S."/>
            <person name="Bennett D."/>
            <person name="Apte S."/>
            <person name="Camacho D."/>
            <person name="Thomas B.C."/>
            <person name="Warren L.A."/>
            <person name="Banfield J.F."/>
        </authorList>
    </citation>
    <scope>NUCLEOTIDE SEQUENCE [LARGE SCALE GENOMIC DNA]</scope>
    <source>
        <strain evidence="13">21-59-9</strain>
    </source>
</reference>
<comment type="caution">
    <text evidence="13">The sequence shown here is derived from an EMBL/GenBank/DDBJ whole genome shotgun (WGS) entry which is preliminary data.</text>
</comment>
<keyword evidence="4" id="KW-0028">Amino-acid biosynthesis</keyword>
<dbReference type="NCBIfam" id="TIGR01246">
    <property type="entry name" value="dapE_proteo"/>
    <property type="match status" value="1"/>
</dbReference>
<dbReference type="InterPro" id="IPR036264">
    <property type="entry name" value="Bact_exopeptidase_dim_dom"/>
</dbReference>
<proteinExistence type="predicted"/>
<comment type="catalytic activity">
    <reaction evidence="11">
        <text>N-succinyl-(2S,6S)-2,6-diaminopimelate + H2O = (2S,6S)-2,6-diaminopimelate + succinate</text>
        <dbReference type="Rhea" id="RHEA:22608"/>
        <dbReference type="ChEBI" id="CHEBI:15377"/>
        <dbReference type="ChEBI" id="CHEBI:30031"/>
        <dbReference type="ChEBI" id="CHEBI:57609"/>
        <dbReference type="ChEBI" id="CHEBI:58087"/>
        <dbReference type="EC" id="3.5.1.18"/>
    </reaction>
</comment>
<evidence type="ECO:0000256" key="8">
    <source>
        <dbReference type="ARBA" id="ARBA00022915"/>
    </source>
</evidence>
<evidence type="ECO:0000256" key="12">
    <source>
        <dbReference type="NCBIfam" id="TIGR01246"/>
    </source>
</evidence>
<dbReference type="InterPro" id="IPR050072">
    <property type="entry name" value="Peptidase_M20A"/>
</dbReference>
<dbReference type="EMBL" id="NCBC01000511">
    <property type="protein sequence ID" value="OYV74903.1"/>
    <property type="molecule type" value="Genomic_DNA"/>
</dbReference>
<dbReference type="PANTHER" id="PTHR43808:SF31">
    <property type="entry name" value="N-ACETYL-L-CITRULLINE DEACETYLASE"/>
    <property type="match status" value="1"/>
</dbReference>
<dbReference type="UniPathway" id="UPA00034">
    <property type="reaction ID" value="UER00021"/>
</dbReference>
<keyword evidence="10" id="KW-0170">Cobalt</keyword>
<dbReference type="GO" id="GO:0009014">
    <property type="term" value="F:succinyl-diaminopimelate desuccinylase activity"/>
    <property type="evidence" value="ECO:0007669"/>
    <property type="project" value="UniProtKB-UniRule"/>
</dbReference>
<keyword evidence="7" id="KW-0862">Zinc</keyword>
<dbReference type="GO" id="GO:0008777">
    <property type="term" value="F:acetylornithine deacetylase activity"/>
    <property type="evidence" value="ECO:0007669"/>
    <property type="project" value="TreeGrafter"/>
</dbReference>
<sequence length="254" mass="27441">MPNAVLDLAMDLVSRPSVTPEDGGCQDLLIRRLEAIGFRITRLPAGEVHNFWAERGARGPRLCFAGHTDVVPPGPREDWHSDPFTPTLHNGCLYGRGAADMKGSLAAMVVAAERFVALHPDHPGRLAFLITSDEEGIAVDGTRRVVEWLQAAGQGIDWCVVGEPSSEEHLGDCIKNGRRGSLNGRLTVHGIQGHIAYPEKADNPIHRSLRPLADLAARSWDQGNAHFPPTRLQFSNIHAGTGANNVIPGSLQAD</sequence>
<dbReference type="FunFam" id="3.40.630.10:FF:000005">
    <property type="entry name" value="Succinyl-diaminopimelate desuccinylase"/>
    <property type="match status" value="1"/>
</dbReference>
<evidence type="ECO:0000256" key="1">
    <source>
        <dbReference type="ARBA" id="ARBA00005130"/>
    </source>
</evidence>
<comment type="pathway">
    <text evidence="1">Amino-acid biosynthesis; L-lysine biosynthesis via DAP pathway; LL-2,6-diaminopimelate from (S)-tetrahydrodipicolinate (succinylase route): step 3/3.</text>
</comment>
<keyword evidence="5" id="KW-0479">Metal-binding</keyword>
<feature type="non-terminal residue" evidence="13">
    <location>
        <position position="254"/>
    </location>
</feature>
<dbReference type="GO" id="GO:0046872">
    <property type="term" value="F:metal ion binding"/>
    <property type="evidence" value="ECO:0007669"/>
    <property type="project" value="UniProtKB-KW"/>
</dbReference>
<dbReference type="Gene3D" id="3.30.70.360">
    <property type="match status" value="1"/>
</dbReference>
<dbReference type="InterPro" id="IPR005941">
    <property type="entry name" value="DapE_proteobac"/>
</dbReference>
<dbReference type="Proteomes" id="UP000216779">
    <property type="component" value="Unassembled WGS sequence"/>
</dbReference>
<protein>
    <recommendedName>
        <fullName evidence="3 12">Succinyl-diaminopimelate desuccinylase</fullName>
        <ecNumber evidence="3 12">3.5.1.18</ecNumber>
    </recommendedName>
</protein>
<evidence type="ECO:0000313" key="14">
    <source>
        <dbReference type="Proteomes" id="UP000216779"/>
    </source>
</evidence>
<organism evidence="13 14">
    <name type="scientific">Acidithiobacillus ferrivorans</name>
    <dbReference type="NCBI Taxonomy" id="160808"/>
    <lineage>
        <taxon>Bacteria</taxon>
        <taxon>Pseudomonadati</taxon>
        <taxon>Pseudomonadota</taxon>
        <taxon>Acidithiobacillia</taxon>
        <taxon>Acidithiobacillales</taxon>
        <taxon>Acidithiobacillaceae</taxon>
        <taxon>Acidithiobacillus</taxon>
    </lineage>
</organism>
<keyword evidence="8" id="KW-0220">Diaminopimelate biosynthesis</keyword>
<dbReference type="AlphaFoldDB" id="A0A257SNS7"/>
<comment type="subunit">
    <text evidence="2">Homodimer.</text>
</comment>
<evidence type="ECO:0000256" key="9">
    <source>
        <dbReference type="ARBA" id="ARBA00023154"/>
    </source>
</evidence>
<evidence type="ECO:0000256" key="2">
    <source>
        <dbReference type="ARBA" id="ARBA00011738"/>
    </source>
</evidence>
<dbReference type="GO" id="GO:0006526">
    <property type="term" value="P:L-arginine biosynthetic process"/>
    <property type="evidence" value="ECO:0007669"/>
    <property type="project" value="TreeGrafter"/>
</dbReference>
<evidence type="ECO:0000256" key="10">
    <source>
        <dbReference type="ARBA" id="ARBA00023285"/>
    </source>
</evidence>
<dbReference type="InterPro" id="IPR002933">
    <property type="entry name" value="Peptidase_M20"/>
</dbReference>
<accession>A0A257SNS7</accession>
<dbReference type="SUPFAM" id="SSF53187">
    <property type="entry name" value="Zn-dependent exopeptidases"/>
    <property type="match status" value="1"/>
</dbReference>
<dbReference type="Pfam" id="PF01546">
    <property type="entry name" value="Peptidase_M20"/>
    <property type="match status" value="1"/>
</dbReference>
<gene>
    <name evidence="13" type="ORF">B7Z70_11375</name>
</gene>
<evidence type="ECO:0000256" key="7">
    <source>
        <dbReference type="ARBA" id="ARBA00022833"/>
    </source>
</evidence>
<dbReference type="GO" id="GO:0009089">
    <property type="term" value="P:lysine biosynthetic process via diaminopimelate"/>
    <property type="evidence" value="ECO:0007669"/>
    <property type="project" value="UniProtKB-UniRule"/>
</dbReference>
<dbReference type="SUPFAM" id="SSF55031">
    <property type="entry name" value="Bacterial exopeptidase dimerisation domain"/>
    <property type="match status" value="1"/>
</dbReference>
<dbReference type="NCBIfam" id="NF009557">
    <property type="entry name" value="PRK13009.1"/>
    <property type="match status" value="1"/>
</dbReference>
<evidence type="ECO:0000256" key="11">
    <source>
        <dbReference type="ARBA" id="ARBA00051301"/>
    </source>
</evidence>
<evidence type="ECO:0000256" key="3">
    <source>
        <dbReference type="ARBA" id="ARBA00011921"/>
    </source>
</evidence>
<evidence type="ECO:0000256" key="4">
    <source>
        <dbReference type="ARBA" id="ARBA00022605"/>
    </source>
</evidence>